<reference evidence="1 2" key="2">
    <citation type="journal article" date="2017" name="Nature">
        <title>The Apostasia genome and the evolution of orchids.</title>
        <authorList>
            <person name="Zhang G.Q."/>
            <person name="Liu K.W."/>
            <person name="Li Z."/>
            <person name="Lohaus R."/>
            <person name="Hsiao Y.Y."/>
            <person name="Niu S.C."/>
            <person name="Wang J.Y."/>
            <person name="Lin Y.C."/>
            <person name="Xu Q."/>
            <person name="Chen L.J."/>
            <person name="Yoshida K."/>
            <person name="Fujiwara S."/>
            <person name="Wang Z.W."/>
            <person name="Zhang Y.Q."/>
            <person name="Mitsuda N."/>
            <person name="Wang M."/>
            <person name="Liu G.H."/>
            <person name="Pecoraro L."/>
            <person name="Huang H.X."/>
            <person name="Xiao X.J."/>
            <person name="Lin M."/>
            <person name="Wu X.Y."/>
            <person name="Wu W.L."/>
            <person name="Chen Y.Y."/>
            <person name="Chang S.B."/>
            <person name="Sakamoto S."/>
            <person name="Ohme-Takagi M."/>
            <person name="Yagi M."/>
            <person name="Zeng S.J."/>
            <person name="Shen C.Y."/>
            <person name="Yeh C.M."/>
            <person name="Luo Y.B."/>
            <person name="Tsai W.C."/>
            <person name="Van de Peer Y."/>
            <person name="Liu Z.J."/>
        </authorList>
    </citation>
    <scope>NUCLEOTIDE SEQUENCE [LARGE SCALE GENOMIC DNA]</scope>
    <source>
        <tissue evidence="1">The whole plant</tissue>
    </source>
</reference>
<gene>
    <name evidence="1" type="ORF">MA16_Dca026763</name>
</gene>
<accession>A0A2I0VJD1</accession>
<protein>
    <submittedName>
        <fullName evidence="1">Uncharacterized protein</fullName>
    </submittedName>
</protein>
<reference evidence="1 2" key="1">
    <citation type="journal article" date="2016" name="Sci. Rep.">
        <title>The Dendrobium catenatum Lindl. genome sequence provides insights into polysaccharide synthase, floral development and adaptive evolution.</title>
        <authorList>
            <person name="Zhang G.Q."/>
            <person name="Xu Q."/>
            <person name="Bian C."/>
            <person name="Tsai W.C."/>
            <person name="Yeh C.M."/>
            <person name="Liu K.W."/>
            <person name="Yoshida K."/>
            <person name="Zhang L.S."/>
            <person name="Chang S.B."/>
            <person name="Chen F."/>
            <person name="Shi Y."/>
            <person name="Su Y.Y."/>
            <person name="Zhang Y.Q."/>
            <person name="Chen L.J."/>
            <person name="Yin Y."/>
            <person name="Lin M."/>
            <person name="Huang H."/>
            <person name="Deng H."/>
            <person name="Wang Z.W."/>
            <person name="Zhu S.L."/>
            <person name="Zhao X."/>
            <person name="Deng C."/>
            <person name="Niu S.C."/>
            <person name="Huang J."/>
            <person name="Wang M."/>
            <person name="Liu G.H."/>
            <person name="Yang H.J."/>
            <person name="Xiao X.J."/>
            <person name="Hsiao Y.Y."/>
            <person name="Wu W.L."/>
            <person name="Chen Y.Y."/>
            <person name="Mitsuda N."/>
            <person name="Ohme-Takagi M."/>
            <person name="Luo Y.B."/>
            <person name="Van de Peer Y."/>
            <person name="Liu Z.J."/>
        </authorList>
    </citation>
    <scope>NUCLEOTIDE SEQUENCE [LARGE SCALE GENOMIC DNA]</scope>
    <source>
        <tissue evidence="1">The whole plant</tissue>
    </source>
</reference>
<dbReference type="Proteomes" id="UP000233837">
    <property type="component" value="Unassembled WGS sequence"/>
</dbReference>
<name>A0A2I0VJD1_9ASPA</name>
<dbReference type="EMBL" id="KZ503484">
    <property type="protein sequence ID" value="PKU63522.1"/>
    <property type="molecule type" value="Genomic_DNA"/>
</dbReference>
<keyword evidence="2" id="KW-1185">Reference proteome</keyword>
<sequence length="107" mass="12094">MASARRRAKCVDSIKQVDGTVVTVQRDISNVIFNFFEQKWKGQDIVEDGWPSHESQRSYMVGFVGALDGEVTKDEIWYVVSSLGHNKAPGRDGVTASFFKFYWDIVG</sequence>
<dbReference type="AlphaFoldDB" id="A0A2I0VJD1"/>
<organism evidence="1 2">
    <name type="scientific">Dendrobium catenatum</name>
    <dbReference type="NCBI Taxonomy" id="906689"/>
    <lineage>
        <taxon>Eukaryota</taxon>
        <taxon>Viridiplantae</taxon>
        <taxon>Streptophyta</taxon>
        <taxon>Embryophyta</taxon>
        <taxon>Tracheophyta</taxon>
        <taxon>Spermatophyta</taxon>
        <taxon>Magnoliopsida</taxon>
        <taxon>Liliopsida</taxon>
        <taxon>Asparagales</taxon>
        <taxon>Orchidaceae</taxon>
        <taxon>Epidendroideae</taxon>
        <taxon>Malaxideae</taxon>
        <taxon>Dendrobiinae</taxon>
        <taxon>Dendrobium</taxon>
    </lineage>
</organism>
<evidence type="ECO:0000313" key="2">
    <source>
        <dbReference type="Proteomes" id="UP000233837"/>
    </source>
</evidence>
<proteinExistence type="predicted"/>
<evidence type="ECO:0000313" key="1">
    <source>
        <dbReference type="EMBL" id="PKU63522.1"/>
    </source>
</evidence>